<organism evidence="1">
    <name type="scientific">Rhizophora mucronata</name>
    <name type="common">Asiatic mangrove</name>
    <dbReference type="NCBI Taxonomy" id="61149"/>
    <lineage>
        <taxon>Eukaryota</taxon>
        <taxon>Viridiplantae</taxon>
        <taxon>Streptophyta</taxon>
        <taxon>Embryophyta</taxon>
        <taxon>Tracheophyta</taxon>
        <taxon>Spermatophyta</taxon>
        <taxon>Magnoliopsida</taxon>
        <taxon>eudicotyledons</taxon>
        <taxon>Gunneridae</taxon>
        <taxon>Pentapetalae</taxon>
        <taxon>rosids</taxon>
        <taxon>fabids</taxon>
        <taxon>Malpighiales</taxon>
        <taxon>Rhizophoraceae</taxon>
        <taxon>Rhizophora</taxon>
    </lineage>
</organism>
<name>A0A2P2LP64_RHIMU</name>
<accession>A0A2P2LP64</accession>
<reference evidence="1" key="1">
    <citation type="submission" date="2018-02" db="EMBL/GenBank/DDBJ databases">
        <title>Rhizophora mucronata_Transcriptome.</title>
        <authorList>
            <person name="Meera S.P."/>
            <person name="Sreeshan A."/>
            <person name="Augustine A."/>
        </authorList>
    </citation>
    <scope>NUCLEOTIDE SEQUENCE</scope>
    <source>
        <tissue evidence="1">Leaf</tissue>
    </source>
</reference>
<proteinExistence type="predicted"/>
<dbReference type="EMBL" id="GGEC01039246">
    <property type="protein sequence ID" value="MBX19730.1"/>
    <property type="molecule type" value="Transcribed_RNA"/>
</dbReference>
<evidence type="ECO:0000313" key="1">
    <source>
        <dbReference type="EMBL" id="MBX19730.1"/>
    </source>
</evidence>
<dbReference type="AlphaFoldDB" id="A0A2P2LP64"/>
<sequence>MSREEGAVELSVKSTAHLRPHPITAFPFSINQIPFFLFFSPFFCFDSIIIAEDDYVYEDDYSERDFSYLF</sequence>
<protein>
    <submittedName>
        <fullName evidence="1">Uncharacterized protein MANES_16G131700</fullName>
    </submittedName>
</protein>